<accession>A0AAQ3S1P0</accession>
<feature type="compositionally biased region" description="Basic and acidic residues" evidence="1">
    <location>
        <begin position="165"/>
        <end position="174"/>
    </location>
</feature>
<proteinExistence type="predicted"/>
<sequence length="272" mass="31008">MFQRAEANGYIPYCELKLDSVVEFYTTPEHSTNNQEYSTQNQSVFVDCSENQIALVSDVSFSSATSTLSESLEGFSTPKNDFGERIPNSACESSLSPAGCNESSIKLQTIVQRVDTKPIADESDSDSEMFRVKRPSSLKAERRNMNDVTSSKQTEQQGLKRLKKVLPEGRSDQPMDFRTQELSYKHSHPVSHKSRVEVSSRDRFARGNGIPISIRYKKLGNEEISMQRDHHQHRKDRFLQQQTFREPPSIEIEPKRLKVRGPSFLGLESRLN</sequence>
<gene>
    <name evidence="2" type="ORF">V8G54_016819</name>
</gene>
<feature type="compositionally biased region" description="Polar residues" evidence="1">
    <location>
        <begin position="146"/>
        <end position="157"/>
    </location>
</feature>
<reference evidence="2 3" key="1">
    <citation type="journal article" date="2023" name="Life. Sci Alliance">
        <title>Evolutionary insights into 3D genome organization and epigenetic landscape of Vigna mungo.</title>
        <authorList>
            <person name="Junaid A."/>
            <person name="Singh B."/>
            <person name="Bhatia S."/>
        </authorList>
    </citation>
    <scope>NUCLEOTIDE SEQUENCE [LARGE SCALE GENOMIC DNA]</scope>
    <source>
        <strain evidence="2">Urdbean</strain>
    </source>
</reference>
<evidence type="ECO:0000313" key="3">
    <source>
        <dbReference type="Proteomes" id="UP001374535"/>
    </source>
</evidence>
<dbReference type="AlphaFoldDB" id="A0AAQ3S1P0"/>
<dbReference type="Proteomes" id="UP001374535">
    <property type="component" value="Chromosome 5"/>
</dbReference>
<keyword evidence="3" id="KW-1185">Reference proteome</keyword>
<dbReference type="EMBL" id="CP144696">
    <property type="protein sequence ID" value="WVZ12289.1"/>
    <property type="molecule type" value="Genomic_DNA"/>
</dbReference>
<feature type="region of interest" description="Disordered" evidence="1">
    <location>
        <begin position="229"/>
        <end position="257"/>
    </location>
</feature>
<protein>
    <submittedName>
        <fullName evidence="2">Uncharacterized protein</fullName>
    </submittedName>
</protein>
<organism evidence="2 3">
    <name type="scientific">Vigna mungo</name>
    <name type="common">Black gram</name>
    <name type="synonym">Phaseolus mungo</name>
    <dbReference type="NCBI Taxonomy" id="3915"/>
    <lineage>
        <taxon>Eukaryota</taxon>
        <taxon>Viridiplantae</taxon>
        <taxon>Streptophyta</taxon>
        <taxon>Embryophyta</taxon>
        <taxon>Tracheophyta</taxon>
        <taxon>Spermatophyta</taxon>
        <taxon>Magnoliopsida</taxon>
        <taxon>eudicotyledons</taxon>
        <taxon>Gunneridae</taxon>
        <taxon>Pentapetalae</taxon>
        <taxon>rosids</taxon>
        <taxon>fabids</taxon>
        <taxon>Fabales</taxon>
        <taxon>Fabaceae</taxon>
        <taxon>Papilionoideae</taxon>
        <taxon>50 kb inversion clade</taxon>
        <taxon>NPAAA clade</taxon>
        <taxon>indigoferoid/millettioid clade</taxon>
        <taxon>Phaseoleae</taxon>
        <taxon>Vigna</taxon>
    </lineage>
</organism>
<feature type="region of interest" description="Disordered" evidence="1">
    <location>
        <begin position="140"/>
        <end position="174"/>
    </location>
</feature>
<name>A0AAQ3S1P0_VIGMU</name>
<evidence type="ECO:0000313" key="2">
    <source>
        <dbReference type="EMBL" id="WVZ12289.1"/>
    </source>
</evidence>
<evidence type="ECO:0000256" key="1">
    <source>
        <dbReference type="SAM" id="MobiDB-lite"/>
    </source>
</evidence>